<dbReference type="PANTHER" id="PTHR12526">
    <property type="entry name" value="GLYCOSYLTRANSFERASE"/>
    <property type="match status" value="1"/>
</dbReference>
<dbReference type="PANTHER" id="PTHR12526:SF510">
    <property type="entry name" value="D-INOSITOL 3-PHOSPHATE GLYCOSYLTRANSFERASE"/>
    <property type="match status" value="1"/>
</dbReference>
<dbReference type="EMBL" id="BSDD01000001">
    <property type="protein sequence ID" value="GLH69232.1"/>
    <property type="molecule type" value="Genomic_DNA"/>
</dbReference>
<dbReference type="SUPFAM" id="SSF53756">
    <property type="entry name" value="UDP-Glycosyltransferase/glycogen phosphorylase"/>
    <property type="match status" value="1"/>
</dbReference>
<name>A0ABQ5Q3C2_9BACT</name>
<dbReference type="Proteomes" id="UP001165089">
    <property type="component" value="Unassembled WGS sequence"/>
</dbReference>
<organism evidence="4 5">
    <name type="scientific">Geothrix rubra</name>
    <dbReference type="NCBI Taxonomy" id="2927977"/>
    <lineage>
        <taxon>Bacteria</taxon>
        <taxon>Pseudomonadati</taxon>
        <taxon>Acidobacteriota</taxon>
        <taxon>Holophagae</taxon>
        <taxon>Holophagales</taxon>
        <taxon>Holophagaceae</taxon>
        <taxon>Geothrix</taxon>
    </lineage>
</organism>
<dbReference type="Pfam" id="PF00534">
    <property type="entry name" value="Glycos_transf_1"/>
    <property type="match status" value="1"/>
</dbReference>
<evidence type="ECO:0000256" key="2">
    <source>
        <dbReference type="ARBA" id="ARBA00022679"/>
    </source>
</evidence>
<dbReference type="CDD" id="cd03801">
    <property type="entry name" value="GT4_PimA-like"/>
    <property type="match status" value="1"/>
</dbReference>
<keyword evidence="5" id="KW-1185">Reference proteome</keyword>
<comment type="caution">
    <text evidence="4">The sequence shown here is derived from an EMBL/GenBank/DDBJ whole genome shotgun (WGS) entry which is preliminary data.</text>
</comment>
<evidence type="ECO:0000256" key="1">
    <source>
        <dbReference type="ARBA" id="ARBA00022676"/>
    </source>
</evidence>
<proteinExistence type="predicted"/>
<keyword evidence="1" id="KW-0328">Glycosyltransferase</keyword>
<gene>
    <name evidence="4" type="ORF">GETHPA_07650</name>
</gene>
<dbReference type="RefSeq" id="WP_285723106.1">
    <property type="nucleotide sequence ID" value="NZ_BSDD01000001.1"/>
</dbReference>
<evidence type="ECO:0000313" key="4">
    <source>
        <dbReference type="EMBL" id="GLH69232.1"/>
    </source>
</evidence>
<reference evidence="4 5" key="1">
    <citation type="journal article" date="2023" name="Antonie Van Leeuwenhoek">
        <title>Mesoterricola silvestris gen. nov., sp. nov., Mesoterricola sediminis sp. nov., Geothrix oryzae sp. nov., Geothrix edaphica sp. nov., Geothrix rubra sp. nov., and Geothrix limicola sp. nov., six novel members of Acidobacteriota isolated from soils.</title>
        <authorList>
            <person name="Itoh H."/>
            <person name="Sugisawa Y."/>
            <person name="Mise K."/>
            <person name="Xu Z."/>
            <person name="Kuniyasu M."/>
            <person name="Ushijima N."/>
            <person name="Kawano K."/>
            <person name="Kobayashi E."/>
            <person name="Shiratori Y."/>
            <person name="Masuda Y."/>
            <person name="Senoo K."/>
        </authorList>
    </citation>
    <scope>NUCLEOTIDE SEQUENCE [LARGE SCALE GENOMIC DNA]</scope>
    <source>
        <strain evidence="4 5">Red803</strain>
    </source>
</reference>
<sequence>MRIGLLHTAFGALGGAELLAAAQSRLLAGLGHEMGLVTFGWAESPWRDLFGAVEVEVVPRRSWRDLLALDRSSKWAPRARRAWPHLRDFEAVVAHSQPLAALLGESGLPARRLWYCHEPPWRLHPDRVDYTLLKPLAEVPWIGPFRTMAAEVRRKAAGAAALRARDLKGTAALDGLAANSDFARRTLEAIYHRRDVAVIPPVIAFPEAVPHRQGLRRGGLQVLTLARLGTLKNVEAVIRGFARYAGHADADARLHVVGEGGERPRLEALARELGLTESVRFHGTLDPVRDAQRLEDLYAACDVFALLPLDESFGMVFPEAAARGLLLIGPDHGGPVEILEGGRFGACLPVFEPAALAEALQAIGGLTDAEADRRREAADSACRARYRSATVLPLLQAWVLGNPRTC</sequence>
<dbReference type="Gene3D" id="3.40.50.2000">
    <property type="entry name" value="Glycogen Phosphorylase B"/>
    <property type="match status" value="2"/>
</dbReference>
<feature type="domain" description="Glycosyl transferase family 1" evidence="3">
    <location>
        <begin position="216"/>
        <end position="363"/>
    </location>
</feature>
<protein>
    <recommendedName>
        <fullName evidence="3">Glycosyl transferase family 1 domain-containing protein</fullName>
    </recommendedName>
</protein>
<keyword evidence="2" id="KW-0808">Transferase</keyword>
<evidence type="ECO:0000259" key="3">
    <source>
        <dbReference type="Pfam" id="PF00534"/>
    </source>
</evidence>
<accession>A0ABQ5Q3C2</accession>
<dbReference type="InterPro" id="IPR001296">
    <property type="entry name" value="Glyco_trans_1"/>
</dbReference>
<evidence type="ECO:0000313" key="5">
    <source>
        <dbReference type="Proteomes" id="UP001165089"/>
    </source>
</evidence>